<proteinExistence type="predicted"/>
<dbReference type="InParanoid" id="A0A2T2ZYX6"/>
<protein>
    <submittedName>
        <fullName evidence="1">Uncharacterized protein</fullName>
    </submittedName>
</protein>
<dbReference type="EMBL" id="KZ678553">
    <property type="protein sequence ID" value="PSR79814.1"/>
    <property type="molecule type" value="Genomic_DNA"/>
</dbReference>
<name>A0A2T2ZYX6_9PEZI</name>
<dbReference type="Proteomes" id="UP000241462">
    <property type="component" value="Unassembled WGS sequence"/>
</dbReference>
<evidence type="ECO:0000313" key="2">
    <source>
        <dbReference type="Proteomes" id="UP000241462"/>
    </source>
</evidence>
<keyword evidence="2" id="KW-1185">Reference proteome</keyword>
<gene>
    <name evidence="1" type="ORF">BD289DRAFT_85521</name>
</gene>
<accession>A0A2T2ZYX6</accession>
<sequence>MATANILLQVPWVSTVSRAAPSVPLRDKSLVLLGIFISPTMLLLSPAQDMPDDLLLGMYDRYTTCSLVSVYAVRTRVC</sequence>
<evidence type="ECO:0000313" key="1">
    <source>
        <dbReference type="EMBL" id="PSR79814.1"/>
    </source>
</evidence>
<organism evidence="1 2">
    <name type="scientific">Coniella lustricola</name>
    <dbReference type="NCBI Taxonomy" id="2025994"/>
    <lineage>
        <taxon>Eukaryota</taxon>
        <taxon>Fungi</taxon>
        <taxon>Dikarya</taxon>
        <taxon>Ascomycota</taxon>
        <taxon>Pezizomycotina</taxon>
        <taxon>Sordariomycetes</taxon>
        <taxon>Sordariomycetidae</taxon>
        <taxon>Diaporthales</taxon>
        <taxon>Schizoparmaceae</taxon>
        <taxon>Coniella</taxon>
    </lineage>
</organism>
<dbReference type="AlphaFoldDB" id="A0A2T2ZYX6"/>
<reference evidence="1 2" key="1">
    <citation type="journal article" date="2018" name="Mycol. Prog.">
        <title>Coniella lustricola, a new species from submerged detritus.</title>
        <authorList>
            <person name="Raudabaugh D.B."/>
            <person name="Iturriaga T."/>
            <person name="Carver A."/>
            <person name="Mondo S."/>
            <person name="Pangilinan J."/>
            <person name="Lipzen A."/>
            <person name="He G."/>
            <person name="Amirebrahimi M."/>
            <person name="Grigoriev I.V."/>
            <person name="Miller A.N."/>
        </authorList>
    </citation>
    <scope>NUCLEOTIDE SEQUENCE [LARGE SCALE GENOMIC DNA]</scope>
    <source>
        <strain evidence="1 2">B22-T-1</strain>
    </source>
</reference>